<feature type="region of interest" description="Disordered" evidence="4">
    <location>
        <begin position="1"/>
        <end position="52"/>
    </location>
</feature>
<dbReference type="InterPro" id="IPR001680">
    <property type="entry name" value="WD40_rpt"/>
</dbReference>
<reference evidence="6" key="1">
    <citation type="journal article" date="2016" name="Genome Announc.">
        <title>Genome sequence of Ustilaginoidea virens IPU010, a rice pathogenic fungus causing false smut.</title>
        <authorList>
            <person name="Kumagai T."/>
            <person name="Ishii T."/>
            <person name="Terai G."/>
            <person name="Umemura M."/>
            <person name="Machida M."/>
            <person name="Asai K."/>
        </authorList>
    </citation>
    <scope>NUCLEOTIDE SEQUENCE [LARGE SCALE GENOMIC DNA]</scope>
    <source>
        <strain evidence="6">IPU010</strain>
    </source>
</reference>
<protein>
    <submittedName>
        <fullName evidence="5">Uncharacterized protein</fullName>
    </submittedName>
</protein>
<dbReference type="Proteomes" id="UP000054053">
    <property type="component" value="Unassembled WGS sequence"/>
</dbReference>
<evidence type="ECO:0000256" key="4">
    <source>
        <dbReference type="SAM" id="MobiDB-lite"/>
    </source>
</evidence>
<dbReference type="InterPro" id="IPR015943">
    <property type="entry name" value="WD40/YVTN_repeat-like_dom_sf"/>
</dbReference>
<dbReference type="SUPFAM" id="SSF50978">
    <property type="entry name" value="WD40 repeat-like"/>
    <property type="match status" value="1"/>
</dbReference>
<evidence type="ECO:0000313" key="6">
    <source>
        <dbReference type="Proteomes" id="UP000054053"/>
    </source>
</evidence>
<proteinExistence type="predicted"/>
<evidence type="ECO:0000256" key="3">
    <source>
        <dbReference type="PROSITE-ProRule" id="PRU00221"/>
    </source>
</evidence>
<feature type="repeat" description="WD" evidence="3">
    <location>
        <begin position="111"/>
        <end position="143"/>
    </location>
</feature>
<keyword evidence="1 3" id="KW-0853">WD repeat</keyword>
<feature type="repeat" description="WD" evidence="3">
    <location>
        <begin position="379"/>
        <end position="420"/>
    </location>
</feature>
<comment type="caution">
    <text evidence="5">The sequence shown here is derived from an EMBL/GenBank/DDBJ whole genome shotgun (WGS) entry which is preliminary data.</text>
</comment>
<dbReference type="PANTHER" id="PTHR19857:SF8">
    <property type="entry name" value="ANGIO-ASSOCIATED MIGRATORY CELL PROTEIN"/>
    <property type="match status" value="1"/>
</dbReference>
<organism evidence="5 6">
    <name type="scientific">Ustilaginoidea virens</name>
    <name type="common">Rice false smut fungus</name>
    <name type="synonym">Villosiclava virens</name>
    <dbReference type="NCBI Taxonomy" id="1159556"/>
    <lineage>
        <taxon>Eukaryota</taxon>
        <taxon>Fungi</taxon>
        <taxon>Dikarya</taxon>
        <taxon>Ascomycota</taxon>
        <taxon>Pezizomycotina</taxon>
        <taxon>Sordariomycetes</taxon>
        <taxon>Hypocreomycetidae</taxon>
        <taxon>Hypocreales</taxon>
        <taxon>Clavicipitaceae</taxon>
        <taxon>Ustilaginoidea</taxon>
    </lineage>
</organism>
<feature type="compositionally biased region" description="Acidic residues" evidence="4">
    <location>
        <begin position="9"/>
        <end position="25"/>
    </location>
</feature>
<dbReference type="InterPro" id="IPR051179">
    <property type="entry name" value="WD_repeat_multifunction"/>
</dbReference>
<dbReference type="InterPro" id="IPR036322">
    <property type="entry name" value="WD40_repeat_dom_sf"/>
</dbReference>
<sequence length="472" mass="48479">MASHHPGEQDDVDEMLAADDAAEEIEIGHQDGHAGADADDDADADVPMDSDAEEELVLRSDAIAYFDLPRDSLFAIAQHPVHASLVAVGGSAGPEDDAPGAGYLLDTLFSLDGHTDSINALAWTLPRGDYLLSGGLDGRVKAWRTQLRPGAGVAAAPLGEAREVDEVNWIAPCPSPRSPDTFAVGASDGSVWVYAVDAPGAAGPLRILQSYFLHTGPCTAGAWTPDGRLLATVSEDASLYVWDVFGDSNGGAVVSLTGADQRFQVPGGLYSVAVDPRGAFVAVGGAAGAVKVVSLPRPPSAQPPSRGAKPSSSSSSDPTAGGGQILASLHTQSDSIESLAISLTSSAPPTTLLAAGSVDGSICVYDATRRFAVRRHISGAHEEHSVVELDFVNNSWLLTSCGMDGVVRRWDLRSGGATGTNAAGATDTGLHKEWRGHRGDGEGGGVLGFVQGGTGERIVTAGDDGVSLVFEA</sequence>
<dbReference type="Pfam" id="PF00400">
    <property type="entry name" value="WD40"/>
    <property type="match status" value="3"/>
</dbReference>
<dbReference type="AlphaFoldDB" id="A0A1B5KXR7"/>
<keyword evidence="2" id="KW-0677">Repeat</keyword>
<dbReference type="SMART" id="SM00320">
    <property type="entry name" value="WD40"/>
    <property type="match status" value="7"/>
</dbReference>
<gene>
    <name evidence="5" type="ORF">UVI_02056610</name>
</gene>
<feature type="region of interest" description="Disordered" evidence="4">
    <location>
        <begin position="294"/>
        <end position="325"/>
    </location>
</feature>
<name>A0A1B5KXR7_USTVR</name>
<feature type="compositionally biased region" description="Basic and acidic residues" evidence="4">
    <location>
        <begin position="26"/>
        <end position="36"/>
    </location>
</feature>
<evidence type="ECO:0000256" key="2">
    <source>
        <dbReference type="ARBA" id="ARBA00022737"/>
    </source>
</evidence>
<dbReference type="PROSITE" id="PS50082">
    <property type="entry name" value="WD_REPEATS_2"/>
    <property type="match status" value="3"/>
</dbReference>
<accession>A0A1B5KXR7</accession>
<evidence type="ECO:0000256" key="1">
    <source>
        <dbReference type="ARBA" id="ARBA00022574"/>
    </source>
</evidence>
<dbReference type="PANTHER" id="PTHR19857">
    <property type="entry name" value="MITOCHONDRIAL DIVISION PROTEIN 1-RELATED"/>
    <property type="match status" value="1"/>
</dbReference>
<feature type="compositionally biased region" description="Acidic residues" evidence="4">
    <location>
        <begin position="37"/>
        <end position="52"/>
    </location>
</feature>
<dbReference type="InterPro" id="IPR019775">
    <property type="entry name" value="WD40_repeat_CS"/>
</dbReference>
<dbReference type="PROSITE" id="PS00678">
    <property type="entry name" value="WD_REPEATS_1"/>
    <property type="match status" value="1"/>
</dbReference>
<dbReference type="EMBL" id="BBTG02000050">
    <property type="protein sequence ID" value="GAO15418.1"/>
    <property type="molecule type" value="Genomic_DNA"/>
</dbReference>
<feature type="repeat" description="WD" evidence="3">
    <location>
        <begin position="211"/>
        <end position="244"/>
    </location>
</feature>
<dbReference type="PROSITE" id="PS50294">
    <property type="entry name" value="WD_REPEATS_REGION"/>
    <property type="match status" value="2"/>
</dbReference>
<evidence type="ECO:0000313" key="5">
    <source>
        <dbReference type="EMBL" id="GAO15418.1"/>
    </source>
</evidence>
<dbReference type="Gene3D" id="2.130.10.10">
    <property type="entry name" value="YVTN repeat-like/Quinoprotein amine dehydrogenase"/>
    <property type="match status" value="1"/>
</dbReference>